<protein>
    <submittedName>
        <fullName evidence="1">Uncharacterized protein</fullName>
    </submittedName>
</protein>
<dbReference type="PANTHER" id="PTHR16106:SF3">
    <property type="entry name" value="CHROMOSOME 4 OPEN READING FRAME 19"/>
    <property type="match status" value="1"/>
</dbReference>
<organism evidence="1 2">
    <name type="scientific">Myotis davidii</name>
    <name type="common">David's myotis</name>
    <dbReference type="NCBI Taxonomy" id="225400"/>
    <lineage>
        <taxon>Eukaryota</taxon>
        <taxon>Metazoa</taxon>
        <taxon>Chordata</taxon>
        <taxon>Craniata</taxon>
        <taxon>Vertebrata</taxon>
        <taxon>Euteleostomi</taxon>
        <taxon>Mammalia</taxon>
        <taxon>Eutheria</taxon>
        <taxon>Laurasiatheria</taxon>
        <taxon>Chiroptera</taxon>
        <taxon>Yangochiroptera</taxon>
        <taxon>Vespertilionidae</taxon>
        <taxon>Myotis</taxon>
    </lineage>
</organism>
<proteinExistence type="predicted"/>
<accession>L5M056</accession>
<evidence type="ECO:0000313" key="2">
    <source>
        <dbReference type="Proteomes" id="UP000010556"/>
    </source>
</evidence>
<dbReference type="AlphaFoldDB" id="L5M056"/>
<evidence type="ECO:0000313" key="1">
    <source>
        <dbReference type="EMBL" id="ELK32039.1"/>
    </source>
</evidence>
<sequence length="93" mass="10837">MERAECPAVEVPDYVLQIPAPDYPQHWGLAGDNVDHEEKDYLFKSYPEEDLPPLRGNMPWREQGLNMPFPRKISWDSLNEAVSTEVLSIYFKE</sequence>
<name>L5M056_MYODS</name>
<dbReference type="PANTHER" id="PTHR16106">
    <property type="entry name" value="CHROMOSOME 4 OPEN READING FRAME 19"/>
    <property type="match status" value="1"/>
</dbReference>
<dbReference type="Pfam" id="PF15770">
    <property type="entry name" value="DUF4699"/>
    <property type="match status" value="1"/>
</dbReference>
<gene>
    <name evidence="1" type="ORF">MDA_GLEAN10000941</name>
</gene>
<keyword evidence="2" id="KW-1185">Reference proteome</keyword>
<reference evidence="2" key="1">
    <citation type="journal article" date="2013" name="Science">
        <title>Comparative analysis of bat genomes provides insight into the evolution of flight and immunity.</title>
        <authorList>
            <person name="Zhang G."/>
            <person name="Cowled C."/>
            <person name="Shi Z."/>
            <person name="Huang Z."/>
            <person name="Bishop-Lilly K.A."/>
            <person name="Fang X."/>
            <person name="Wynne J.W."/>
            <person name="Xiong Z."/>
            <person name="Baker M.L."/>
            <person name="Zhao W."/>
            <person name="Tachedjian M."/>
            <person name="Zhu Y."/>
            <person name="Zhou P."/>
            <person name="Jiang X."/>
            <person name="Ng J."/>
            <person name="Yang L."/>
            <person name="Wu L."/>
            <person name="Xiao J."/>
            <person name="Feng Y."/>
            <person name="Chen Y."/>
            <person name="Sun X."/>
            <person name="Zhang Y."/>
            <person name="Marsh G.A."/>
            <person name="Crameri G."/>
            <person name="Broder C.C."/>
            <person name="Frey K.G."/>
            <person name="Wang L.F."/>
            <person name="Wang J."/>
        </authorList>
    </citation>
    <scope>NUCLEOTIDE SEQUENCE [LARGE SCALE GENOMIC DNA]</scope>
</reference>
<dbReference type="EMBL" id="KB105746">
    <property type="protein sequence ID" value="ELK32039.1"/>
    <property type="molecule type" value="Genomic_DNA"/>
</dbReference>
<dbReference type="InterPro" id="IPR031528">
    <property type="entry name" value="C4orf19"/>
</dbReference>
<dbReference type="Proteomes" id="UP000010556">
    <property type="component" value="Unassembled WGS sequence"/>
</dbReference>